<protein>
    <recommendedName>
        <fullName evidence="1">S-layer family duplication domain-containing protein</fullName>
    </recommendedName>
</protein>
<feature type="domain" description="S-layer family duplication" evidence="1">
    <location>
        <begin position="233"/>
        <end position="406"/>
    </location>
</feature>
<sequence length="617" mass="68619">MKKYKVIALVALTLLISITLNTGGATDNNCSKDTICNVVSTHYKCSSWSNEQYPVIDLFGEKNVPLLANHCNIWNAHINKLTRLILDSNETYTLKEGEKLDLGQGYALEVKQIDIDGMKVWLEFTRNGKYIADQIVSVNTDSNKTWTVALDNIQGENNIVVMKIYVNQLFAGAVDNIVQIEGIWLIDYANARTLNIGDEIGGFTLQQIINGTNSSNLGSLIFKNATKSPVSCNVVSTSYKCSSWSNERYPVIDLFGETNVPLLANNDSIWQSHVDKLARLMVDSNETYTLKNGEKFDFGNGYALKVRQIDIDSEKVWLEFTKDGQHIADQNLSVNTSDENKTWTVTLDNVQGENNIVVMKVHVKQLFVGVENCIVFIDGIWLIDYANARTLNIGDEIGGLTLQQIINGTNSSNLGSLIFKNATESPVNCNVVSTSYECNSWSNEQYPLINLLGDKNVPLFVDCDPIWKCHVDKLARLVLDSGDKFTLKAGSKLGLGQDYSIKAKQVDVAGKKVWLEFYKNGKYVDDTILSTGENWTCYLDKIQGEDNVPVLKVHVSNVYQSGNNSVVQIDGIWLIDYSNVRTLKIGDKIGGFTLEKIVSGVNKSNLGSLVFRKISNS</sequence>
<proteinExistence type="predicted"/>
<evidence type="ECO:0000313" key="3">
    <source>
        <dbReference type="Proteomes" id="UP000033033"/>
    </source>
</evidence>
<feature type="domain" description="S-layer family duplication" evidence="1">
    <location>
        <begin position="38"/>
        <end position="209"/>
    </location>
</feature>
<dbReference type="HOGENOM" id="CLU_030551_0_0_2"/>
<dbReference type="InterPro" id="IPR006457">
    <property type="entry name" value="S_layer-rel_Mac"/>
</dbReference>
<dbReference type="PATRIC" id="fig|1434108.4.peg.3228"/>
<dbReference type="GeneID" id="24845820"/>
<dbReference type="NCBIfam" id="TIGR01567">
    <property type="entry name" value="S_layer_rel_Mac"/>
    <property type="match status" value="1"/>
</dbReference>
<name>A0A0E3LNX2_METBA</name>
<organism evidence="2 3">
    <name type="scientific">Methanosarcina barkeri MS</name>
    <dbReference type="NCBI Taxonomy" id="1434108"/>
    <lineage>
        <taxon>Archaea</taxon>
        <taxon>Methanobacteriati</taxon>
        <taxon>Methanobacteriota</taxon>
        <taxon>Stenosarchaea group</taxon>
        <taxon>Methanomicrobia</taxon>
        <taxon>Methanosarcinales</taxon>
        <taxon>Methanosarcinaceae</taxon>
        <taxon>Methanosarcina</taxon>
    </lineage>
</organism>
<dbReference type="Gene3D" id="2.60.98.40">
    <property type="match status" value="3"/>
</dbReference>
<dbReference type="SMR" id="A0A0E3LNX2"/>
<accession>A0A0E3LNX2</accession>
<dbReference type="EMBL" id="CP009528">
    <property type="protein sequence ID" value="AKB55516.1"/>
    <property type="molecule type" value="Genomic_DNA"/>
</dbReference>
<dbReference type="Pfam" id="PF07752">
    <property type="entry name" value="S-layer"/>
    <property type="match status" value="3"/>
</dbReference>
<evidence type="ECO:0000259" key="1">
    <source>
        <dbReference type="Pfam" id="PF07752"/>
    </source>
</evidence>
<keyword evidence="3" id="KW-1185">Reference proteome</keyword>
<feature type="domain" description="S-layer family duplication" evidence="1">
    <location>
        <begin position="431"/>
        <end position="598"/>
    </location>
</feature>
<dbReference type="Proteomes" id="UP000033033">
    <property type="component" value="Chromosome"/>
</dbReference>
<dbReference type="KEGG" id="mby:MSBRM_2518"/>
<dbReference type="RefSeq" id="WP_052712898.1">
    <property type="nucleotide sequence ID" value="NZ_CP009528.1"/>
</dbReference>
<gene>
    <name evidence="2" type="ORF">MSBRM_2518</name>
</gene>
<evidence type="ECO:0000313" key="2">
    <source>
        <dbReference type="EMBL" id="AKB55516.1"/>
    </source>
</evidence>
<dbReference type="AlphaFoldDB" id="A0A0E3LNX2"/>
<reference evidence="2 3" key="1">
    <citation type="submission" date="2014-07" db="EMBL/GenBank/DDBJ databases">
        <title>Methanogenic archaea and the global carbon cycle.</title>
        <authorList>
            <person name="Henriksen J.R."/>
            <person name="Luke J."/>
            <person name="Reinhart S."/>
            <person name="Benedict M.N."/>
            <person name="Youngblut N.D."/>
            <person name="Metcalf M.E."/>
            <person name="Whitaker R.J."/>
            <person name="Metcalf W.W."/>
        </authorList>
    </citation>
    <scope>NUCLEOTIDE SEQUENCE [LARGE SCALE GENOMIC DNA]</scope>
    <source>
        <strain evidence="2 3">MS</strain>
    </source>
</reference>